<evidence type="ECO:0000313" key="3">
    <source>
        <dbReference type="EMBL" id="MDE8771670.1"/>
    </source>
</evidence>
<dbReference type="Proteomes" id="UP001163056">
    <property type="component" value="Unassembled WGS sequence"/>
</dbReference>
<name>A0AAJ1N4K2_PROST</name>
<accession>A0AAJ1N4K2</accession>
<dbReference type="KEGG" id="psta:BGK56_13945"/>
<evidence type="ECO:0000313" key="4">
    <source>
        <dbReference type="Proteomes" id="UP001163056"/>
    </source>
</evidence>
<proteinExistence type="predicted"/>
<evidence type="ECO:0000256" key="1">
    <source>
        <dbReference type="ARBA" id="ARBA00022729"/>
    </source>
</evidence>
<dbReference type="InterPro" id="IPR053713">
    <property type="entry name" value="Bact_OM_Channel_sf"/>
</dbReference>
<sequence>MIMEYLKGLILSTAIILPATAVSQTNNDYWHVDTDVYMELEEYRGQRDSFDNKVFDKTSMVGKLSLTNPSSLWSFHLEHRESLRNYGRNFSTSRDSYIRNRTQIGATRQLYRSTDAVLSLNGTYRKESNDSAPNTLSRSSNSLYWLMPAGSFAFNKKWSFDFWDAFYYYSNFLKSNNYEWEAEHGVTYKYSDTITAKLTLYSDRVWDKDFKNIFSQDQIRVYLPIKLSDQWEISPYFRYFLNESSYDQRKHLTQKVKNGYRIGTQVAYKLTPKLTLWGGAAIEPTQWKYPKDDDMTSGTNNRQTFYLGQIGFKYSWQ</sequence>
<keyword evidence="1 2" id="KW-0732">Signal</keyword>
<organism evidence="3 4">
    <name type="scientific">Providencia stuartii</name>
    <dbReference type="NCBI Taxonomy" id="588"/>
    <lineage>
        <taxon>Bacteria</taxon>
        <taxon>Pseudomonadati</taxon>
        <taxon>Pseudomonadota</taxon>
        <taxon>Gammaproteobacteria</taxon>
        <taxon>Enterobacterales</taxon>
        <taxon>Morganellaceae</taxon>
        <taxon>Providencia</taxon>
    </lineage>
</organism>
<dbReference type="EMBL" id="JAREJI010000023">
    <property type="protein sequence ID" value="MDE8771670.1"/>
    <property type="molecule type" value="Genomic_DNA"/>
</dbReference>
<feature type="chain" id="PRO_5042500967" evidence="2">
    <location>
        <begin position="22"/>
        <end position="317"/>
    </location>
</feature>
<evidence type="ECO:0000256" key="2">
    <source>
        <dbReference type="SAM" id="SignalP"/>
    </source>
</evidence>
<dbReference type="AlphaFoldDB" id="A0AAJ1N4K2"/>
<dbReference type="Pfam" id="PF09381">
    <property type="entry name" value="Porin_OmpG"/>
    <property type="match status" value="1"/>
</dbReference>
<protein>
    <submittedName>
        <fullName evidence="3">OmpG family monomeric porin</fullName>
    </submittedName>
</protein>
<reference evidence="3 4" key="1">
    <citation type="submission" date="2023-03" db="EMBL/GenBank/DDBJ databases">
        <title>WGS of NDM-producing Providencia thailandensis from Ukrainian patients.</title>
        <authorList>
            <person name="Zabicka D."/>
            <person name="Izdebski R."/>
            <person name="Urbanowicz P."/>
            <person name="Biedrzycka M."/>
            <person name="Guzek A."/>
            <person name="Gniadkowski M."/>
        </authorList>
    </citation>
    <scope>NUCLEOTIDE SEQUENCE [LARGE SCALE GENOMIC DNA]</scope>
    <source>
        <strain evidence="3 4">8015-22</strain>
    </source>
</reference>
<comment type="caution">
    <text evidence="3">The sequence shown here is derived from an EMBL/GenBank/DDBJ whole genome shotgun (WGS) entry which is preliminary data.</text>
</comment>
<dbReference type="InterPro" id="IPR018981">
    <property type="entry name" value="Outer_membrane_porin_G"/>
</dbReference>
<dbReference type="Gene3D" id="2.40.160.40">
    <property type="entry name" value="monomeric porin ompg"/>
    <property type="match status" value="1"/>
</dbReference>
<feature type="signal peptide" evidence="2">
    <location>
        <begin position="1"/>
        <end position="21"/>
    </location>
</feature>
<gene>
    <name evidence="3" type="ORF">PZS58_19505</name>
</gene>